<dbReference type="PROSITE" id="PS50921">
    <property type="entry name" value="ANTAR"/>
    <property type="match status" value="1"/>
</dbReference>
<name>A0ABW3GBS2_9NOCA</name>
<dbReference type="RefSeq" id="WP_253645683.1">
    <property type="nucleotide sequence ID" value="NZ_BAAAMO010000002.1"/>
</dbReference>
<dbReference type="Pfam" id="PF13185">
    <property type="entry name" value="GAF_2"/>
    <property type="match status" value="1"/>
</dbReference>
<dbReference type="Pfam" id="PF03861">
    <property type="entry name" value="ANTAR"/>
    <property type="match status" value="1"/>
</dbReference>
<dbReference type="InterPro" id="IPR012074">
    <property type="entry name" value="GAF_ANTAR"/>
</dbReference>
<sequence>MTALFDDNIYPPVEDAIDPGVVASLQFAGVIRQLACADGDDRVALQALIDAAREAVPAADHVSVSTVLHGRRRRIDLVPIIGSDEAADDVAVIESQTHGPAHDAARTRRPVLISDLTSDVRWPLPVSQLTMTGIRSALIVPLGEPHRGEAMATLHFSADTPSALDASMPAASVVGAFAAIGLGAARQHAQYQDAIASRDLIGQAKGMIMERFGICSDQAFALLTQLSQDSNKALTRVAQDLIDAEGLATEK</sequence>
<dbReference type="EMBL" id="JBHTIL010000001">
    <property type="protein sequence ID" value="MFD0926441.1"/>
    <property type="molecule type" value="Genomic_DNA"/>
</dbReference>
<evidence type="ECO:0000313" key="7">
    <source>
        <dbReference type="Proteomes" id="UP001597068"/>
    </source>
</evidence>
<dbReference type="Proteomes" id="UP001597068">
    <property type="component" value="Unassembled WGS sequence"/>
</dbReference>
<proteinExistence type="predicted"/>
<evidence type="ECO:0000256" key="4">
    <source>
        <dbReference type="ARBA" id="ARBA00023163"/>
    </source>
</evidence>
<keyword evidence="2" id="KW-0418">Kinase</keyword>
<keyword evidence="7" id="KW-1185">Reference proteome</keyword>
<feature type="domain" description="ANTAR" evidence="5">
    <location>
        <begin position="181"/>
        <end position="242"/>
    </location>
</feature>
<dbReference type="Gene3D" id="3.30.450.40">
    <property type="match status" value="1"/>
</dbReference>
<dbReference type="SUPFAM" id="SSF52172">
    <property type="entry name" value="CheY-like"/>
    <property type="match status" value="1"/>
</dbReference>
<dbReference type="Gene3D" id="1.10.10.10">
    <property type="entry name" value="Winged helix-like DNA-binding domain superfamily/Winged helix DNA-binding domain"/>
    <property type="match status" value="1"/>
</dbReference>
<dbReference type="InterPro" id="IPR011006">
    <property type="entry name" value="CheY-like_superfamily"/>
</dbReference>
<dbReference type="SUPFAM" id="SSF55781">
    <property type="entry name" value="GAF domain-like"/>
    <property type="match status" value="1"/>
</dbReference>
<keyword evidence="4" id="KW-0804">Transcription</keyword>
<dbReference type="InterPro" id="IPR029016">
    <property type="entry name" value="GAF-like_dom_sf"/>
</dbReference>
<organism evidence="6 7">
    <name type="scientific">Williamsia deligens</name>
    <dbReference type="NCBI Taxonomy" id="321325"/>
    <lineage>
        <taxon>Bacteria</taxon>
        <taxon>Bacillati</taxon>
        <taxon>Actinomycetota</taxon>
        <taxon>Actinomycetes</taxon>
        <taxon>Mycobacteriales</taxon>
        <taxon>Nocardiaceae</taxon>
        <taxon>Williamsia</taxon>
    </lineage>
</organism>
<evidence type="ECO:0000256" key="3">
    <source>
        <dbReference type="ARBA" id="ARBA00023015"/>
    </source>
</evidence>
<dbReference type="InterPro" id="IPR003018">
    <property type="entry name" value="GAF"/>
</dbReference>
<reference evidence="7" key="1">
    <citation type="journal article" date="2019" name="Int. J. Syst. Evol. Microbiol.">
        <title>The Global Catalogue of Microorganisms (GCM) 10K type strain sequencing project: providing services to taxonomists for standard genome sequencing and annotation.</title>
        <authorList>
            <consortium name="The Broad Institute Genomics Platform"/>
            <consortium name="The Broad Institute Genome Sequencing Center for Infectious Disease"/>
            <person name="Wu L."/>
            <person name="Ma J."/>
        </authorList>
    </citation>
    <scope>NUCLEOTIDE SEQUENCE [LARGE SCALE GENOMIC DNA]</scope>
    <source>
        <strain evidence="7">CCUG 50873</strain>
    </source>
</reference>
<evidence type="ECO:0000259" key="5">
    <source>
        <dbReference type="PROSITE" id="PS50921"/>
    </source>
</evidence>
<keyword evidence="3" id="KW-0805">Transcription regulation</keyword>
<dbReference type="PIRSF" id="PIRSF036625">
    <property type="entry name" value="GAF_ANTAR"/>
    <property type="match status" value="1"/>
</dbReference>
<comment type="caution">
    <text evidence="6">The sequence shown here is derived from an EMBL/GenBank/DDBJ whole genome shotgun (WGS) entry which is preliminary data.</text>
</comment>
<accession>A0ABW3GBS2</accession>
<dbReference type="InterPro" id="IPR036388">
    <property type="entry name" value="WH-like_DNA-bd_sf"/>
</dbReference>
<evidence type="ECO:0000256" key="2">
    <source>
        <dbReference type="ARBA" id="ARBA00022777"/>
    </source>
</evidence>
<gene>
    <name evidence="6" type="ORF">ACFQ04_11925</name>
</gene>
<keyword evidence="1" id="KW-0808">Transferase</keyword>
<evidence type="ECO:0000256" key="1">
    <source>
        <dbReference type="ARBA" id="ARBA00022679"/>
    </source>
</evidence>
<dbReference type="SMART" id="SM01012">
    <property type="entry name" value="ANTAR"/>
    <property type="match status" value="1"/>
</dbReference>
<evidence type="ECO:0000313" key="6">
    <source>
        <dbReference type="EMBL" id="MFD0926441.1"/>
    </source>
</evidence>
<protein>
    <submittedName>
        <fullName evidence="6">GAF and ANTAR domain-containing protein</fullName>
    </submittedName>
</protein>
<dbReference type="InterPro" id="IPR005561">
    <property type="entry name" value="ANTAR"/>
</dbReference>